<dbReference type="Gene3D" id="3.40.50.300">
    <property type="entry name" value="P-loop containing nucleotide triphosphate hydrolases"/>
    <property type="match status" value="1"/>
</dbReference>
<feature type="domain" description="YchF C-terminal" evidence="3">
    <location>
        <begin position="150"/>
        <end position="232"/>
    </location>
</feature>
<name>A0A2G9YJ43_9BACT</name>
<dbReference type="InterPro" id="IPR023192">
    <property type="entry name" value="TGS-like_dom_sf"/>
</dbReference>
<dbReference type="Pfam" id="PF06071">
    <property type="entry name" value="YchF-GTPase_C"/>
    <property type="match status" value="1"/>
</dbReference>
<dbReference type="SUPFAM" id="SSF81271">
    <property type="entry name" value="TGS-like"/>
    <property type="match status" value="1"/>
</dbReference>
<proteinExistence type="predicted"/>
<dbReference type="InterPro" id="IPR013029">
    <property type="entry name" value="YchF_C"/>
</dbReference>
<dbReference type="InterPro" id="IPR012676">
    <property type="entry name" value="TGS-like"/>
</dbReference>
<accession>A0A2G9YJ43</accession>
<dbReference type="Gene3D" id="3.10.20.30">
    <property type="match status" value="1"/>
</dbReference>
<dbReference type="GO" id="GO:0016887">
    <property type="term" value="F:ATP hydrolysis activity"/>
    <property type="evidence" value="ECO:0007669"/>
    <property type="project" value="TreeGrafter"/>
</dbReference>
<comment type="caution">
    <text evidence="4">The sequence shown here is derived from an EMBL/GenBank/DDBJ whole genome shotgun (WGS) entry which is preliminary data.</text>
</comment>
<dbReference type="GO" id="GO:0005737">
    <property type="term" value="C:cytoplasm"/>
    <property type="evidence" value="ECO:0007669"/>
    <property type="project" value="TreeGrafter"/>
</dbReference>
<dbReference type="InterPro" id="IPR012675">
    <property type="entry name" value="Beta-grasp_dom_sf"/>
</dbReference>
<dbReference type="Proteomes" id="UP000231292">
    <property type="component" value="Unassembled WGS sequence"/>
</dbReference>
<evidence type="ECO:0000256" key="2">
    <source>
        <dbReference type="ARBA" id="ARBA00022840"/>
    </source>
</evidence>
<organism evidence="4 5">
    <name type="scientific">Candidatus Sherwoodlollariibacterium unditelluris</name>
    <dbReference type="NCBI Taxonomy" id="1974757"/>
    <lineage>
        <taxon>Bacteria</taxon>
        <taxon>Pseudomonadati</taxon>
        <taxon>Candidatus Omnitrophota</taxon>
        <taxon>Candidatus Sherwoodlollariibacterium</taxon>
    </lineage>
</organism>
<dbReference type="PANTHER" id="PTHR23305">
    <property type="entry name" value="OBG GTPASE FAMILY"/>
    <property type="match status" value="1"/>
</dbReference>
<keyword evidence="2" id="KW-0067">ATP-binding</keyword>
<dbReference type="InterPro" id="IPR027417">
    <property type="entry name" value="P-loop_NTPase"/>
</dbReference>
<dbReference type="PANTHER" id="PTHR23305:SF18">
    <property type="entry name" value="OBG-TYPE G DOMAIN-CONTAINING PROTEIN"/>
    <property type="match status" value="1"/>
</dbReference>
<sequence>MKIGIFSIPEIPLGKQNIKDERLDQVDKITKSKKKVYIQVELTGQDGVLDSDVVLATKEARTDLVLADLEFVENRLAKVQAEPEKNLLLKFKNVLEKEEFMSSIILSDEEKKIISGYRLITVKPVVLAEKEELQNLDKLFFRVFQESGFISFFTAGEKDTHAWLIKNGATAWEASGAIHSDIQKGFIRAEIISFNDFIQSGGESAAKQAGKLRLEQKDYIMRDCDLANFRFNK</sequence>
<keyword evidence="1" id="KW-0547">Nucleotide-binding</keyword>
<dbReference type="GO" id="GO:0005524">
    <property type="term" value="F:ATP binding"/>
    <property type="evidence" value="ECO:0007669"/>
    <property type="project" value="UniProtKB-KW"/>
</dbReference>
<dbReference type="EMBL" id="PCRK01000096">
    <property type="protein sequence ID" value="PIP19246.1"/>
    <property type="molecule type" value="Genomic_DNA"/>
</dbReference>
<protein>
    <recommendedName>
        <fullName evidence="3">YchF C-terminal domain-containing protein</fullName>
    </recommendedName>
</protein>
<dbReference type="Gene3D" id="1.10.150.300">
    <property type="entry name" value="TGS-like domain"/>
    <property type="match status" value="1"/>
</dbReference>
<dbReference type="AlphaFoldDB" id="A0A2G9YJ43"/>
<evidence type="ECO:0000259" key="3">
    <source>
        <dbReference type="Pfam" id="PF06071"/>
    </source>
</evidence>
<evidence type="ECO:0000313" key="5">
    <source>
        <dbReference type="Proteomes" id="UP000231292"/>
    </source>
</evidence>
<evidence type="ECO:0000313" key="4">
    <source>
        <dbReference type="EMBL" id="PIP19246.1"/>
    </source>
</evidence>
<dbReference type="FunFam" id="3.10.20.30:FF:000001">
    <property type="entry name" value="Ribosome-binding ATPase YchF"/>
    <property type="match status" value="1"/>
</dbReference>
<reference evidence="4 5" key="1">
    <citation type="submission" date="2017-09" db="EMBL/GenBank/DDBJ databases">
        <title>Depth-based differentiation of microbial function through sediment-hosted aquifers and enrichment of novel symbionts in the deep terrestrial subsurface.</title>
        <authorList>
            <person name="Probst A.J."/>
            <person name="Ladd B."/>
            <person name="Jarett J.K."/>
            <person name="Geller-Mcgrath D.E."/>
            <person name="Sieber C.M."/>
            <person name="Emerson J.B."/>
            <person name="Anantharaman K."/>
            <person name="Thomas B.C."/>
            <person name="Malmstrom R."/>
            <person name="Stieglmeier M."/>
            <person name="Klingl A."/>
            <person name="Woyke T."/>
            <person name="Ryan C.M."/>
            <person name="Banfield J.F."/>
        </authorList>
    </citation>
    <scope>NUCLEOTIDE SEQUENCE [LARGE SCALE GENOMIC DNA]</scope>
    <source>
        <strain evidence="4">CG23_combo_of_CG06-09_8_20_14_all_41_10</strain>
    </source>
</reference>
<gene>
    <name evidence="4" type="ORF">COX41_03985</name>
</gene>
<evidence type="ECO:0000256" key="1">
    <source>
        <dbReference type="ARBA" id="ARBA00022741"/>
    </source>
</evidence>